<dbReference type="AlphaFoldDB" id="A0A0R1J7M4"/>
<feature type="domain" description="YdbS-like PH" evidence="2">
    <location>
        <begin position="62"/>
        <end position="140"/>
    </location>
</feature>
<accession>A0A0R1J7M4</accession>
<keyword evidence="1" id="KW-1133">Transmembrane helix</keyword>
<organism evidence="3 4">
    <name type="scientific">Companilactobacillus tucceti DSM 20183</name>
    <dbReference type="NCBI Taxonomy" id="1423811"/>
    <lineage>
        <taxon>Bacteria</taxon>
        <taxon>Bacillati</taxon>
        <taxon>Bacillota</taxon>
        <taxon>Bacilli</taxon>
        <taxon>Lactobacillales</taxon>
        <taxon>Lactobacillaceae</taxon>
        <taxon>Companilactobacillus</taxon>
    </lineage>
</organism>
<evidence type="ECO:0000313" key="4">
    <source>
        <dbReference type="Proteomes" id="UP000050929"/>
    </source>
</evidence>
<dbReference type="PATRIC" id="fig|1423811.3.peg.1921"/>
<feature type="transmembrane region" description="Helical" evidence="1">
    <location>
        <begin position="21"/>
        <end position="37"/>
    </location>
</feature>
<gene>
    <name evidence="3" type="ORF">FC72_GL001879</name>
</gene>
<dbReference type="Proteomes" id="UP000050929">
    <property type="component" value="Unassembled WGS sequence"/>
</dbReference>
<comment type="caution">
    <text evidence="3">The sequence shown here is derived from an EMBL/GenBank/DDBJ whole genome shotgun (WGS) entry which is preliminary data.</text>
</comment>
<evidence type="ECO:0000256" key="1">
    <source>
        <dbReference type="SAM" id="Phobius"/>
    </source>
</evidence>
<proteinExistence type="predicted"/>
<keyword evidence="1" id="KW-0812">Transmembrane</keyword>
<sequence length="162" mass="18417">MISKPRRLHPAAILFYLYKEIKSLALPIVIALVAIFRGSLLKMVLGIGVTLILIVGYCLLKYFTFSYQLLDHEILVKSGVFVKKVNHVPYDRIQNITSNQWFFLKPFGLEELEIETAGHSEGPEVSLSAVSVELKNELNNYRQQVDTEIKSKNVSRETFSGE</sequence>
<dbReference type="STRING" id="1423811.FC72_GL001879"/>
<dbReference type="Pfam" id="PF03703">
    <property type="entry name" value="bPH_2"/>
    <property type="match status" value="1"/>
</dbReference>
<dbReference type="PANTHER" id="PTHR34473">
    <property type="entry name" value="UPF0699 TRANSMEMBRANE PROTEIN YDBS"/>
    <property type="match status" value="1"/>
</dbReference>
<protein>
    <submittedName>
        <fullName evidence="3">Membrane protein</fullName>
    </submittedName>
</protein>
<keyword evidence="4" id="KW-1185">Reference proteome</keyword>
<reference evidence="3 4" key="1">
    <citation type="journal article" date="2015" name="Genome Announc.">
        <title>Expanding the biotechnology potential of lactobacilli through comparative genomics of 213 strains and associated genera.</title>
        <authorList>
            <person name="Sun Z."/>
            <person name="Harris H.M."/>
            <person name="McCann A."/>
            <person name="Guo C."/>
            <person name="Argimon S."/>
            <person name="Zhang W."/>
            <person name="Yang X."/>
            <person name="Jeffery I.B."/>
            <person name="Cooney J.C."/>
            <person name="Kagawa T.F."/>
            <person name="Liu W."/>
            <person name="Song Y."/>
            <person name="Salvetti E."/>
            <person name="Wrobel A."/>
            <person name="Rasinkangas P."/>
            <person name="Parkhill J."/>
            <person name="Rea M.C."/>
            <person name="O'Sullivan O."/>
            <person name="Ritari J."/>
            <person name="Douillard F.P."/>
            <person name="Paul Ross R."/>
            <person name="Yang R."/>
            <person name="Briner A.E."/>
            <person name="Felis G.E."/>
            <person name="de Vos W.M."/>
            <person name="Barrangou R."/>
            <person name="Klaenhammer T.R."/>
            <person name="Caufield P.W."/>
            <person name="Cui Y."/>
            <person name="Zhang H."/>
            <person name="O'Toole P.W."/>
        </authorList>
    </citation>
    <scope>NUCLEOTIDE SEQUENCE [LARGE SCALE GENOMIC DNA]</scope>
    <source>
        <strain evidence="3 4">DSM 20183</strain>
    </source>
</reference>
<dbReference type="RefSeq" id="WP_057765156.1">
    <property type="nucleotide sequence ID" value="NZ_AZDG01000007.1"/>
</dbReference>
<evidence type="ECO:0000313" key="3">
    <source>
        <dbReference type="EMBL" id="KRK64825.1"/>
    </source>
</evidence>
<dbReference type="OrthoDB" id="2195155at2"/>
<feature type="transmembrane region" description="Helical" evidence="1">
    <location>
        <begin position="43"/>
        <end position="60"/>
    </location>
</feature>
<evidence type="ECO:0000259" key="2">
    <source>
        <dbReference type="Pfam" id="PF03703"/>
    </source>
</evidence>
<dbReference type="PANTHER" id="PTHR34473:SF2">
    <property type="entry name" value="UPF0699 TRANSMEMBRANE PROTEIN YDBT"/>
    <property type="match status" value="1"/>
</dbReference>
<name>A0A0R1J7M4_9LACO</name>
<keyword evidence="1" id="KW-0472">Membrane</keyword>
<dbReference type="EMBL" id="AZDG01000007">
    <property type="protein sequence ID" value="KRK64825.1"/>
    <property type="molecule type" value="Genomic_DNA"/>
</dbReference>
<dbReference type="InterPro" id="IPR005182">
    <property type="entry name" value="YdbS-like_PH"/>
</dbReference>